<dbReference type="EMBL" id="JACXSI010000008">
    <property type="protein sequence ID" value="MBD3107627.1"/>
    <property type="molecule type" value="Genomic_DNA"/>
</dbReference>
<protein>
    <submittedName>
        <fullName evidence="3">Glycosyltransferase family 2 protein</fullName>
    </submittedName>
</protein>
<proteinExistence type="inferred from homology"/>
<dbReference type="SUPFAM" id="SSF53448">
    <property type="entry name" value="Nucleotide-diphospho-sugar transferases"/>
    <property type="match status" value="1"/>
</dbReference>
<dbReference type="PANTHER" id="PTHR22916">
    <property type="entry name" value="GLYCOSYLTRANSFERASE"/>
    <property type="match status" value="1"/>
</dbReference>
<dbReference type="Proteomes" id="UP000602076">
    <property type="component" value="Unassembled WGS sequence"/>
</dbReference>
<gene>
    <name evidence="3" type="ORF">IEO70_04545</name>
</gene>
<feature type="domain" description="Glycosyltransferase 2-like" evidence="2">
    <location>
        <begin position="13"/>
        <end position="138"/>
    </location>
</feature>
<comment type="caution">
    <text evidence="3">The sequence shown here is derived from an EMBL/GenBank/DDBJ whole genome shotgun (WGS) entry which is preliminary data.</text>
</comment>
<organism evidence="3 4">
    <name type="scientific">Peribacillus faecalis</name>
    <dbReference type="NCBI Taxonomy" id="2772559"/>
    <lineage>
        <taxon>Bacteria</taxon>
        <taxon>Bacillati</taxon>
        <taxon>Bacillota</taxon>
        <taxon>Bacilli</taxon>
        <taxon>Bacillales</taxon>
        <taxon>Bacillaceae</taxon>
        <taxon>Peribacillus</taxon>
    </lineage>
</organism>
<reference evidence="3" key="1">
    <citation type="submission" date="2020-09" db="EMBL/GenBank/DDBJ databases">
        <title>Bacillus faecalis sp. nov., a moderately halophilic bacterium isolated from cow faeces.</title>
        <authorList>
            <person name="Jiang L."/>
            <person name="Lee J."/>
        </authorList>
    </citation>
    <scope>NUCLEOTIDE SEQUENCE</scope>
    <source>
        <strain evidence="3">AGMB 02131</strain>
    </source>
</reference>
<dbReference type="InterPro" id="IPR001173">
    <property type="entry name" value="Glyco_trans_2-like"/>
</dbReference>
<keyword evidence="4" id="KW-1185">Reference proteome</keyword>
<dbReference type="FunFam" id="3.90.550.10:FF:000130">
    <property type="entry name" value="Family 2 glycosyl transferase"/>
    <property type="match status" value="1"/>
</dbReference>
<dbReference type="AlphaFoldDB" id="A0A927CTM3"/>
<dbReference type="Pfam" id="PF00535">
    <property type="entry name" value="Glycos_transf_2"/>
    <property type="match status" value="1"/>
</dbReference>
<dbReference type="CDD" id="cd00761">
    <property type="entry name" value="Glyco_tranf_GTA_type"/>
    <property type="match status" value="1"/>
</dbReference>
<evidence type="ECO:0000259" key="2">
    <source>
        <dbReference type="Pfam" id="PF00535"/>
    </source>
</evidence>
<sequence>MGNKNNKENILVSIITPVYNSEKYIGETIKSVLAQTYPNWEMLIADDCSTDRTAKVIDGFKDSRIKYFRLEKNAGAAVARNKALEKAQGSYIAFLDADDMWKPNKLENQLNFMIENNIGFSFTGYEIVRENQNKIIRVPSKLNYSQFMKNTIIGTLTVMINLDIVGEVRLVNVKKDHDSMTWAKLLREGHSAYGLNESLAYYREVKGSISHNKFEAAKNHWINCRKVEHLSIFKCLYFFVFYGINAVKKHYS</sequence>
<evidence type="ECO:0000313" key="4">
    <source>
        <dbReference type="Proteomes" id="UP000602076"/>
    </source>
</evidence>
<dbReference type="PANTHER" id="PTHR22916:SF3">
    <property type="entry name" value="UDP-GLCNAC:BETAGAL BETA-1,3-N-ACETYLGLUCOSAMINYLTRANSFERASE-LIKE PROTEIN 1"/>
    <property type="match status" value="1"/>
</dbReference>
<name>A0A927CTM3_9BACI</name>
<dbReference type="RefSeq" id="WP_190997172.1">
    <property type="nucleotide sequence ID" value="NZ_JACXSI010000008.1"/>
</dbReference>
<dbReference type="Gene3D" id="3.90.550.10">
    <property type="entry name" value="Spore Coat Polysaccharide Biosynthesis Protein SpsA, Chain A"/>
    <property type="match status" value="1"/>
</dbReference>
<dbReference type="InterPro" id="IPR029044">
    <property type="entry name" value="Nucleotide-diphossugar_trans"/>
</dbReference>
<comment type="similarity">
    <text evidence="1">Belongs to the glycosyltransferase 2 family.</text>
</comment>
<accession>A0A927CTM3</accession>
<evidence type="ECO:0000313" key="3">
    <source>
        <dbReference type="EMBL" id="MBD3107627.1"/>
    </source>
</evidence>
<evidence type="ECO:0000256" key="1">
    <source>
        <dbReference type="ARBA" id="ARBA00006739"/>
    </source>
</evidence>
<dbReference type="GO" id="GO:0016758">
    <property type="term" value="F:hexosyltransferase activity"/>
    <property type="evidence" value="ECO:0007669"/>
    <property type="project" value="UniProtKB-ARBA"/>
</dbReference>